<feature type="non-terminal residue" evidence="3">
    <location>
        <position position="1"/>
    </location>
</feature>
<keyword evidence="1" id="KW-0812">Transmembrane</keyword>
<keyword evidence="1" id="KW-1133">Transmembrane helix</keyword>
<evidence type="ECO:0000259" key="2">
    <source>
        <dbReference type="Pfam" id="PF21724"/>
    </source>
</evidence>
<proteinExistence type="predicted"/>
<dbReference type="EMBL" id="ADWY01002835">
    <property type="protein sequence ID" value="EGH18524.1"/>
    <property type="molecule type" value="Genomic_DNA"/>
</dbReference>
<dbReference type="AlphaFoldDB" id="F3CGY2"/>
<dbReference type="Proteomes" id="UP000005466">
    <property type="component" value="Unassembled WGS sequence"/>
</dbReference>
<comment type="caution">
    <text evidence="3">The sequence shown here is derived from an EMBL/GenBank/DDBJ whole genome shotgun (WGS) entry which is preliminary data.</text>
</comment>
<protein>
    <recommendedName>
        <fullName evidence="2">NAD(+)--protein-arginine ADP-ribosyltransferase Tre1-like N-terminal domain-containing protein</fullName>
    </recommendedName>
</protein>
<sequence length="64" mass="6076">WASIDITEILPVLLQLVKEVAMIMGGSVAVGTLVGGAAGSLAFGAGAVLGAIAGSGIGLQVGNL</sequence>
<feature type="transmembrane region" description="Helical" evidence="1">
    <location>
        <begin position="20"/>
        <end position="53"/>
    </location>
</feature>
<feature type="domain" description="NAD(+)--protein-arginine ADP-ribosyltransferase Tre1-like N-terminal" evidence="2">
    <location>
        <begin position="1"/>
        <end position="63"/>
    </location>
</feature>
<dbReference type="InterPro" id="IPR049195">
    <property type="entry name" value="Tre1-like_N"/>
</dbReference>
<reference evidence="3 4" key="1">
    <citation type="journal article" date="2011" name="PLoS Pathog.">
        <title>Dynamic evolution of pathogenicity revealed by sequencing and comparative genomics of 19 Pseudomonas syringae isolates.</title>
        <authorList>
            <person name="Baltrus D.A."/>
            <person name="Nishimura M.T."/>
            <person name="Romanchuk A."/>
            <person name="Chang J.H."/>
            <person name="Mukhtar M.S."/>
            <person name="Cherkis K."/>
            <person name="Roach J."/>
            <person name="Grant S.R."/>
            <person name="Jones C.D."/>
            <person name="Dangl J.L."/>
        </authorList>
    </citation>
    <scope>NUCLEOTIDE SEQUENCE [LARGE SCALE GENOMIC DNA]</scope>
    <source>
        <strain evidence="4">race 4</strain>
    </source>
</reference>
<dbReference type="Pfam" id="PF21724">
    <property type="entry name" value="DUF6861"/>
    <property type="match status" value="1"/>
</dbReference>
<organism evidence="3 4">
    <name type="scientific">Pseudomonas savastanoi pv. glycinea str. race 4</name>
    <dbReference type="NCBI Taxonomy" id="875330"/>
    <lineage>
        <taxon>Bacteria</taxon>
        <taxon>Pseudomonadati</taxon>
        <taxon>Pseudomonadota</taxon>
        <taxon>Gammaproteobacteria</taxon>
        <taxon>Pseudomonadales</taxon>
        <taxon>Pseudomonadaceae</taxon>
        <taxon>Pseudomonas</taxon>
    </lineage>
</organism>
<accession>F3CGY2</accession>
<name>F3CGY2_PSESG</name>
<feature type="non-terminal residue" evidence="3">
    <location>
        <position position="64"/>
    </location>
</feature>
<keyword evidence="1" id="KW-0472">Membrane</keyword>
<evidence type="ECO:0000313" key="4">
    <source>
        <dbReference type="Proteomes" id="UP000005466"/>
    </source>
</evidence>
<gene>
    <name evidence="3" type="ORF">Pgy4_36767</name>
</gene>
<evidence type="ECO:0000256" key="1">
    <source>
        <dbReference type="SAM" id="Phobius"/>
    </source>
</evidence>
<evidence type="ECO:0000313" key="3">
    <source>
        <dbReference type="EMBL" id="EGH18524.1"/>
    </source>
</evidence>